<accession>A0ABV2R005</accession>
<evidence type="ECO:0000256" key="4">
    <source>
        <dbReference type="ARBA" id="ARBA00022833"/>
    </source>
</evidence>
<sequence length="283" mass="31440">MPACPIATIRERDFGMTLPRPYWHEMQAPSFLGGEKDWIAVLPVCAIEQHGPHLPVFTDACIGEGMVKRVVELLPEGLPATFLPLQSIGKSNEHISSPGTLTFTWETAIRMWMEIGDSIARAGVRKLVIVTSHGGNVPIADIIARELRIKHEMLVVSTGWTNVGEPEGMVPAEEYLYGIHGGDVETSIMLHFRPDLVDMSKAEDFRSTQLDLLKEFKRLRFHSAPARAAWKAQDLNPKGAVGDASRATADRGRQMVDYQASAFVELLQEMARFDLARLWKAPA</sequence>
<keyword evidence="7" id="KW-1185">Reference proteome</keyword>
<dbReference type="InterPro" id="IPR003785">
    <property type="entry name" value="Creatininase/forma_Hydrolase"/>
</dbReference>
<keyword evidence="2" id="KW-0479">Metal-binding</keyword>
<evidence type="ECO:0000313" key="6">
    <source>
        <dbReference type="EMBL" id="MET4634611.1"/>
    </source>
</evidence>
<dbReference type="PANTHER" id="PTHR35005">
    <property type="entry name" value="3-DEHYDRO-SCYLLO-INOSOSE HYDROLASE"/>
    <property type="match status" value="1"/>
</dbReference>
<evidence type="ECO:0000256" key="3">
    <source>
        <dbReference type="ARBA" id="ARBA00022801"/>
    </source>
</evidence>
<reference evidence="6 7" key="1">
    <citation type="submission" date="2024-06" db="EMBL/GenBank/DDBJ databases">
        <title>Sorghum-associated microbial communities from plants grown in Nebraska, USA.</title>
        <authorList>
            <person name="Schachtman D."/>
        </authorList>
    </citation>
    <scope>NUCLEOTIDE SEQUENCE [LARGE SCALE GENOMIC DNA]</scope>
    <source>
        <strain evidence="6 7">3207</strain>
    </source>
</reference>
<gene>
    <name evidence="6" type="ORF">ABIE08_002524</name>
</gene>
<dbReference type="Gene3D" id="3.40.50.10310">
    <property type="entry name" value="Creatininase"/>
    <property type="match status" value="1"/>
</dbReference>
<dbReference type="EC" id="3.5.2.10" evidence="6"/>
<dbReference type="InterPro" id="IPR024087">
    <property type="entry name" value="Creatininase-like_sf"/>
</dbReference>
<dbReference type="Pfam" id="PF02633">
    <property type="entry name" value="Creatininase"/>
    <property type="match status" value="1"/>
</dbReference>
<evidence type="ECO:0000256" key="2">
    <source>
        <dbReference type="ARBA" id="ARBA00022723"/>
    </source>
</evidence>
<protein>
    <submittedName>
        <fullName evidence="6">Creatinine amidohydrolase</fullName>
        <ecNumber evidence="6">3.5.2.10</ecNumber>
    </submittedName>
</protein>
<evidence type="ECO:0000256" key="1">
    <source>
        <dbReference type="ARBA" id="ARBA00001947"/>
    </source>
</evidence>
<dbReference type="SUPFAM" id="SSF102215">
    <property type="entry name" value="Creatininase"/>
    <property type="match status" value="1"/>
</dbReference>
<comment type="cofactor">
    <cofactor evidence="1">
        <name>Zn(2+)</name>
        <dbReference type="ChEBI" id="CHEBI:29105"/>
    </cofactor>
</comment>
<keyword evidence="4" id="KW-0862">Zinc</keyword>
<evidence type="ECO:0000256" key="5">
    <source>
        <dbReference type="ARBA" id="ARBA00024029"/>
    </source>
</evidence>
<dbReference type="GO" id="GO:0047789">
    <property type="term" value="F:creatininase activity"/>
    <property type="evidence" value="ECO:0007669"/>
    <property type="project" value="UniProtKB-EC"/>
</dbReference>
<dbReference type="Proteomes" id="UP001549321">
    <property type="component" value="Unassembled WGS sequence"/>
</dbReference>
<comment type="caution">
    <text evidence="6">The sequence shown here is derived from an EMBL/GenBank/DDBJ whole genome shotgun (WGS) entry which is preliminary data.</text>
</comment>
<dbReference type="EMBL" id="JBEPSM010000001">
    <property type="protein sequence ID" value="MET4634611.1"/>
    <property type="molecule type" value="Genomic_DNA"/>
</dbReference>
<name>A0ABV2R005_9HYPH</name>
<dbReference type="PANTHER" id="PTHR35005:SF1">
    <property type="entry name" value="2-AMINO-5-FORMYLAMINO-6-RIBOSYLAMINOPYRIMIDIN-4(3H)-ONE 5'-MONOPHOSPHATE DEFORMYLASE"/>
    <property type="match status" value="1"/>
</dbReference>
<proteinExistence type="inferred from homology"/>
<comment type="similarity">
    <text evidence="5">Belongs to the creatininase superfamily.</text>
</comment>
<evidence type="ECO:0000313" key="7">
    <source>
        <dbReference type="Proteomes" id="UP001549321"/>
    </source>
</evidence>
<keyword evidence="3 6" id="KW-0378">Hydrolase</keyword>
<organism evidence="6 7">
    <name type="scientific">Kaistia defluvii</name>
    <dbReference type="NCBI Taxonomy" id="410841"/>
    <lineage>
        <taxon>Bacteria</taxon>
        <taxon>Pseudomonadati</taxon>
        <taxon>Pseudomonadota</taxon>
        <taxon>Alphaproteobacteria</taxon>
        <taxon>Hyphomicrobiales</taxon>
        <taxon>Kaistiaceae</taxon>
        <taxon>Kaistia</taxon>
    </lineage>
</organism>